<feature type="compositionally biased region" description="Polar residues" evidence="5">
    <location>
        <begin position="349"/>
        <end position="367"/>
    </location>
</feature>
<dbReference type="InterPro" id="IPR001258">
    <property type="entry name" value="NHL_repeat"/>
</dbReference>
<keyword evidence="2 3" id="KW-1015">Disulfide bond</keyword>
<feature type="repeat" description="NHL" evidence="4">
    <location>
        <begin position="269"/>
        <end position="312"/>
    </location>
</feature>
<dbReference type="EMBL" id="CAJNOJ010000581">
    <property type="protein sequence ID" value="CAF1489709.1"/>
    <property type="molecule type" value="Genomic_DNA"/>
</dbReference>
<dbReference type="GO" id="GO:0005509">
    <property type="term" value="F:calcium ion binding"/>
    <property type="evidence" value="ECO:0007669"/>
    <property type="project" value="InterPro"/>
</dbReference>
<gene>
    <name evidence="9" type="ORF">EDS130_LOCUS41948</name>
</gene>
<dbReference type="CDD" id="cd05819">
    <property type="entry name" value="NHL"/>
    <property type="match status" value="1"/>
</dbReference>
<dbReference type="Gene3D" id="2.120.10.30">
    <property type="entry name" value="TolB, C-terminal domain"/>
    <property type="match status" value="1"/>
</dbReference>
<feature type="compositionally biased region" description="Low complexity" evidence="5">
    <location>
        <begin position="368"/>
        <end position="381"/>
    </location>
</feature>
<reference evidence="9" key="1">
    <citation type="submission" date="2021-02" db="EMBL/GenBank/DDBJ databases">
        <authorList>
            <person name="Nowell W R."/>
        </authorList>
    </citation>
    <scope>NUCLEOTIDE SEQUENCE</scope>
</reference>
<dbReference type="PROSITE" id="PS00022">
    <property type="entry name" value="EGF_1"/>
    <property type="match status" value="1"/>
</dbReference>
<keyword evidence="6" id="KW-0472">Membrane</keyword>
<dbReference type="OrthoDB" id="5953235at2759"/>
<dbReference type="PROSITE" id="PS51125">
    <property type="entry name" value="NHL"/>
    <property type="match status" value="1"/>
</dbReference>
<feature type="disulfide bond" evidence="3">
    <location>
        <begin position="439"/>
        <end position="448"/>
    </location>
</feature>
<dbReference type="InterPro" id="IPR000742">
    <property type="entry name" value="EGF"/>
</dbReference>
<dbReference type="PROSITE" id="PS50026">
    <property type="entry name" value="EGF_3"/>
    <property type="match status" value="3"/>
</dbReference>
<feature type="domain" description="EGF-like" evidence="8">
    <location>
        <begin position="409"/>
        <end position="449"/>
    </location>
</feature>
<organism evidence="9 10">
    <name type="scientific">Adineta ricciae</name>
    <name type="common">Rotifer</name>
    <dbReference type="NCBI Taxonomy" id="249248"/>
    <lineage>
        <taxon>Eukaryota</taxon>
        <taxon>Metazoa</taxon>
        <taxon>Spiralia</taxon>
        <taxon>Gnathifera</taxon>
        <taxon>Rotifera</taxon>
        <taxon>Eurotatoria</taxon>
        <taxon>Bdelloidea</taxon>
        <taxon>Adinetida</taxon>
        <taxon>Adinetidae</taxon>
        <taxon>Adineta</taxon>
    </lineage>
</organism>
<comment type="caution">
    <text evidence="9">The sequence shown here is derived from an EMBL/GenBank/DDBJ whole genome shotgun (WGS) entry which is preliminary data.</text>
</comment>
<feature type="chain" id="PRO_5032652825" description="EGF-like domain-containing protein" evidence="7">
    <location>
        <begin position="20"/>
        <end position="612"/>
    </location>
</feature>
<evidence type="ECO:0000313" key="10">
    <source>
        <dbReference type="Proteomes" id="UP000663852"/>
    </source>
</evidence>
<evidence type="ECO:0000256" key="7">
    <source>
        <dbReference type="SAM" id="SignalP"/>
    </source>
</evidence>
<dbReference type="PROSITE" id="PS01186">
    <property type="entry name" value="EGF_2"/>
    <property type="match status" value="2"/>
</dbReference>
<evidence type="ECO:0000256" key="2">
    <source>
        <dbReference type="ARBA" id="ARBA00023157"/>
    </source>
</evidence>
<dbReference type="CDD" id="cd00054">
    <property type="entry name" value="EGF_CA"/>
    <property type="match status" value="2"/>
</dbReference>
<evidence type="ECO:0000256" key="5">
    <source>
        <dbReference type="SAM" id="MobiDB-lite"/>
    </source>
</evidence>
<feature type="domain" description="EGF-like" evidence="8">
    <location>
        <begin position="490"/>
        <end position="527"/>
    </location>
</feature>
<sequence>MDHYIVWVLTILMIGEVKAVSYNQPKFCPNATWNPNATTFAAVNIVGLSPYSLFVDTNDIVVTVNRHKNQTLIWANGSVNPTTILPTIFSDNWSVFITDTNDIYIDINYNSVNYRVEKWGLNGTQSSTNITVSGECGGLFVDINNTLYCSMYYVYKVISRSLNSSTNSSITVAGDGNSGSTSTRLNRPSGIFVTVNFKLYVADYGNSRIQSFEPGNLTGTTVSVNVLTSPNTLNGPTGVVMDADNNLFILDSSNNRIVGSSVNGFRCIVGCLGTSGSASYQLNSAWSLSFDSTGNIFVSDSGNGRIQKFALSKNDCNQPTTTIAATELTTSVATTTDQSSSTSQPSSTDEWTSMSTTGQIQTSPDSITSTTVLGQTGSTSTTTMNSSNLLFITSPCADQQWTGVYCNVSNRPCDTINPCRNSGSCFNDNTTVDTYLCQCLQGFDGSECQNDRRICKLNTCFNNGQCNETSNQTYECLCAYGWANAHCETQINYCEKNKCKNGGVCRSLFLNYTCDCLGTSYSGRHCEVVGQAMIAHQIAAKSLAYVAIIFIIVSVMFFILMDALKYVLGIDLAKEETDKIKKEKKAKRKSTRRQPPVFQKFVYVDSATIAGQ</sequence>
<keyword evidence="7" id="KW-0732">Signal</keyword>
<dbReference type="Gene3D" id="2.10.25.10">
    <property type="entry name" value="Laminin"/>
    <property type="match status" value="3"/>
</dbReference>
<feature type="signal peptide" evidence="7">
    <location>
        <begin position="1"/>
        <end position="19"/>
    </location>
</feature>
<feature type="domain" description="EGF-like" evidence="8">
    <location>
        <begin position="451"/>
        <end position="488"/>
    </location>
</feature>
<evidence type="ECO:0000256" key="1">
    <source>
        <dbReference type="ARBA" id="ARBA00022737"/>
    </source>
</evidence>
<dbReference type="InterPro" id="IPR011042">
    <property type="entry name" value="6-blade_b-propeller_TolB-like"/>
</dbReference>
<dbReference type="SMART" id="SM00179">
    <property type="entry name" value="EGF_CA"/>
    <property type="match status" value="2"/>
</dbReference>
<keyword evidence="3" id="KW-0245">EGF-like domain</keyword>
<accession>A0A815SB86</accession>
<comment type="caution">
    <text evidence="3">Lacks conserved residue(s) required for the propagation of feature annotation.</text>
</comment>
<evidence type="ECO:0000256" key="4">
    <source>
        <dbReference type="PROSITE-ProRule" id="PRU00504"/>
    </source>
</evidence>
<proteinExistence type="predicted"/>
<evidence type="ECO:0000256" key="6">
    <source>
        <dbReference type="SAM" id="Phobius"/>
    </source>
</evidence>
<evidence type="ECO:0000259" key="8">
    <source>
        <dbReference type="PROSITE" id="PS50026"/>
    </source>
</evidence>
<evidence type="ECO:0000256" key="3">
    <source>
        <dbReference type="PROSITE-ProRule" id="PRU00076"/>
    </source>
</evidence>
<evidence type="ECO:0000313" key="9">
    <source>
        <dbReference type="EMBL" id="CAF1489709.1"/>
    </source>
</evidence>
<keyword evidence="6" id="KW-0812">Transmembrane</keyword>
<dbReference type="AlphaFoldDB" id="A0A815SB86"/>
<dbReference type="Proteomes" id="UP000663852">
    <property type="component" value="Unassembled WGS sequence"/>
</dbReference>
<dbReference type="Gene3D" id="2.40.10.500">
    <property type="match status" value="1"/>
</dbReference>
<feature type="transmembrane region" description="Helical" evidence="6">
    <location>
        <begin position="543"/>
        <end position="564"/>
    </location>
</feature>
<feature type="disulfide bond" evidence="3">
    <location>
        <begin position="478"/>
        <end position="487"/>
    </location>
</feature>
<name>A0A815SB86_ADIRI</name>
<dbReference type="Pfam" id="PF01436">
    <property type="entry name" value="NHL"/>
    <property type="match status" value="2"/>
</dbReference>
<protein>
    <recommendedName>
        <fullName evidence="8">EGF-like domain-containing protein</fullName>
    </recommendedName>
</protein>
<keyword evidence="1" id="KW-0677">Repeat</keyword>
<dbReference type="SUPFAM" id="SSF101898">
    <property type="entry name" value="NHL repeat"/>
    <property type="match status" value="1"/>
</dbReference>
<keyword evidence="6" id="KW-1133">Transmembrane helix</keyword>
<dbReference type="PANTHER" id="PTHR24044">
    <property type="entry name" value="NOTCH LIGAND FAMILY MEMBER"/>
    <property type="match status" value="1"/>
</dbReference>
<dbReference type="SMART" id="SM00181">
    <property type="entry name" value="EGF"/>
    <property type="match status" value="3"/>
</dbReference>
<dbReference type="InterPro" id="IPR001881">
    <property type="entry name" value="EGF-like_Ca-bd_dom"/>
</dbReference>
<dbReference type="InterPro" id="IPR050906">
    <property type="entry name" value="Notch_signaling"/>
</dbReference>
<dbReference type="SUPFAM" id="SSF57196">
    <property type="entry name" value="EGF/Laminin"/>
    <property type="match status" value="3"/>
</dbReference>
<feature type="region of interest" description="Disordered" evidence="5">
    <location>
        <begin position="332"/>
        <end position="381"/>
    </location>
</feature>
<feature type="compositionally biased region" description="Low complexity" evidence="5">
    <location>
        <begin position="332"/>
        <end position="348"/>
    </location>
</feature>